<reference evidence="1 2" key="1">
    <citation type="journal article" date="2022" name="DNA Res.">
        <title>Chromosomal-level genome assembly of the orchid tree Bauhinia variegata (Leguminosae; Cercidoideae) supports the allotetraploid origin hypothesis of Bauhinia.</title>
        <authorList>
            <person name="Zhong Y."/>
            <person name="Chen Y."/>
            <person name="Zheng D."/>
            <person name="Pang J."/>
            <person name="Liu Y."/>
            <person name="Luo S."/>
            <person name="Meng S."/>
            <person name="Qian L."/>
            <person name="Wei D."/>
            <person name="Dai S."/>
            <person name="Zhou R."/>
        </authorList>
    </citation>
    <scope>NUCLEOTIDE SEQUENCE [LARGE SCALE GENOMIC DNA]</scope>
    <source>
        <strain evidence="1">BV-YZ2020</strain>
    </source>
</reference>
<organism evidence="1 2">
    <name type="scientific">Bauhinia variegata</name>
    <name type="common">Purple orchid tree</name>
    <name type="synonym">Phanera variegata</name>
    <dbReference type="NCBI Taxonomy" id="167791"/>
    <lineage>
        <taxon>Eukaryota</taxon>
        <taxon>Viridiplantae</taxon>
        <taxon>Streptophyta</taxon>
        <taxon>Embryophyta</taxon>
        <taxon>Tracheophyta</taxon>
        <taxon>Spermatophyta</taxon>
        <taxon>Magnoliopsida</taxon>
        <taxon>eudicotyledons</taxon>
        <taxon>Gunneridae</taxon>
        <taxon>Pentapetalae</taxon>
        <taxon>rosids</taxon>
        <taxon>fabids</taxon>
        <taxon>Fabales</taxon>
        <taxon>Fabaceae</taxon>
        <taxon>Cercidoideae</taxon>
        <taxon>Cercideae</taxon>
        <taxon>Bauhiniinae</taxon>
        <taxon>Bauhinia</taxon>
    </lineage>
</organism>
<protein>
    <submittedName>
        <fullName evidence="1">Uncharacterized protein</fullName>
    </submittedName>
</protein>
<dbReference type="EMBL" id="CM039439">
    <property type="protein sequence ID" value="KAI4297671.1"/>
    <property type="molecule type" value="Genomic_DNA"/>
</dbReference>
<gene>
    <name evidence="1" type="ORF">L6164_037553</name>
</gene>
<evidence type="ECO:0000313" key="2">
    <source>
        <dbReference type="Proteomes" id="UP000828941"/>
    </source>
</evidence>
<keyword evidence="2" id="KW-1185">Reference proteome</keyword>
<name>A0ACB9KKJ8_BAUVA</name>
<dbReference type="Proteomes" id="UP000828941">
    <property type="component" value="Chromosome 14"/>
</dbReference>
<evidence type="ECO:0000313" key="1">
    <source>
        <dbReference type="EMBL" id="KAI4297671.1"/>
    </source>
</evidence>
<sequence>MTLEHQILHFEKLEVLVCYDKIQSRLARWRAKLLNKLGRATLAKSVISAILTDYMHLSWFPKGVCDYIDKCMHNFIWRSNERKGLRQVKWTVVAS</sequence>
<proteinExistence type="predicted"/>
<accession>A0ACB9KKJ8</accession>
<comment type="caution">
    <text evidence="1">The sequence shown here is derived from an EMBL/GenBank/DDBJ whole genome shotgun (WGS) entry which is preliminary data.</text>
</comment>